<accession>A0A931IY90</accession>
<dbReference type="CDD" id="cd04301">
    <property type="entry name" value="NAT_SF"/>
    <property type="match status" value="1"/>
</dbReference>
<dbReference type="AlphaFoldDB" id="A0A931IY90"/>
<comment type="caution">
    <text evidence="4">The sequence shown here is derived from an EMBL/GenBank/DDBJ whole genome shotgun (WGS) entry which is preliminary data.</text>
</comment>
<dbReference type="Proteomes" id="UP000613266">
    <property type="component" value="Unassembled WGS sequence"/>
</dbReference>
<keyword evidence="2" id="KW-0012">Acyltransferase</keyword>
<dbReference type="PANTHER" id="PTHR43877">
    <property type="entry name" value="AMINOALKYLPHOSPHONATE N-ACETYLTRANSFERASE-RELATED-RELATED"/>
    <property type="match status" value="1"/>
</dbReference>
<sequence>MGWIDAQLAAHFGVSLVEVNGRSIEQYVDATLDKVCGEPPPRGCFHLLWQGGEALGMGGLRTLTPGVGEIKRVYLRPAARGRGLAEALLQRLLADARSFGLHTLRLDSAPFMAAAQALYERHGFVDRAPYPETEVPVHFQGRWRFMERAL</sequence>
<dbReference type="Pfam" id="PF00583">
    <property type="entry name" value="Acetyltransf_1"/>
    <property type="match status" value="1"/>
</dbReference>
<evidence type="ECO:0000259" key="3">
    <source>
        <dbReference type="PROSITE" id="PS51186"/>
    </source>
</evidence>
<evidence type="ECO:0000313" key="4">
    <source>
        <dbReference type="EMBL" id="MBH9575961.1"/>
    </source>
</evidence>
<organism evidence="4 5">
    <name type="scientific">Inhella proteolytica</name>
    <dbReference type="NCBI Taxonomy" id="2795029"/>
    <lineage>
        <taxon>Bacteria</taxon>
        <taxon>Pseudomonadati</taxon>
        <taxon>Pseudomonadota</taxon>
        <taxon>Betaproteobacteria</taxon>
        <taxon>Burkholderiales</taxon>
        <taxon>Sphaerotilaceae</taxon>
        <taxon>Inhella</taxon>
    </lineage>
</organism>
<dbReference type="InterPro" id="IPR000182">
    <property type="entry name" value="GNAT_dom"/>
</dbReference>
<dbReference type="PANTHER" id="PTHR43877:SF2">
    <property type="entry name" value="AMINOALKYLPHOSPHONATE N-ACETYLTRANSFERASE-RELATED"/>
    <property type="match status" value="1"/>
</dbReference>
<name>A0A931IY90_9BURK</name>
<keyword evidence="5" id="KW-1185">Reference proteome</keyword>
<keyword evidence="1" id="KW-0808">Transferase</keyword>
<evidence type="ECO:0000256" key="1">
    <source>
        <dbReference type="ARBA" id="ARBA00022679"/>
    </source>
</evidence>
<dbReference type="GO" id="GO:0016747">
    <property type="term" value="F:acyltransferase activity, transferring groups other than amino-acyl groups"/>
    <property type="evidence" value="ECO:0007669"/>
    <property type="project" value="InterPro"/>
</dbReference>
<gene>
    <name evidence="4" type="ORF">I7X39_03485</name>
</gene>
<dbReference type="SUPFAM" id="SSF55729">
    <property type="entry name" value="Acyl-CoA N-acyltransferases (Nat)"/>
    <property type="match status" value="1"/>
</dbReference>
<feature type="domain" description="N-acetyltransferase" evidence="3">
    <location>
        <begin position="4"/>
        <end position="150"/>
    </location>
</feature>
<reference evidence="4" key="1">
    <citation type="submission" date="2020-12" db="EMBL/GenBank/DDBJ databases">
        <title>The genome sequence of Inhella sp. 1Y17.</title>
        <authorList>
            <person name="Liu Y."/>
        </authorList>
    </citation>
    <scope>NUCLEOTIDE SEQUENCE</scope>
    <source>
        <strain evidence="4">1Y17</strain>
    </source>
</reference>
<evidence type="ECO:0000256" key="2">
    <source>
        <dbReference type="ARBA" id="ARBA00023315"/>
    </source>
</evidence>
<dbReference type="InterPro" id="IPR016181">
    <property type="entry name" value="Acyl_CoA_acyltransferase"/>
</dbReference>
<evidence type="ECO:0000313" key="5">
    <source>
        <dbReference type="Proteomes" id="UP000613266"/>
    </source>
</evidence>
<proteinExistence type="predicted"/>
<dbReference type="Gene3D" id="3.40.630.30">
    <property type="match status" value="1"/>
</dbReference>
<protein>
    <submittedName>
        <fullName evidence="4">GNAT family N-acetyltransferase</fullName>
    </submittedName>
</protein>
<dbReference type="EMBL" id="JAEDAK010000002">
    <property type="protein sequence ID" value="MBH9575961.1"/>
    <property type="molecule type" value="Genomic_DNA"/>
</dbReference>
<dbReference type="PROSITE" id="PS51186">
    <property type="entry name" value="GNAT"/>
    <property type="match status" value="1"/>
</dbReference>
<dbReference type="InterPro" id="IPR050832">
    <property type="entry name" value="Bact_Acetyltransf"/>
</dbReference>